<feature type="region of interest" description="Disordered" evidence="1">
    <location>
        <begin position="225"/>
        <end position="320"/>
    </location>
</feature>
<keyword evidence="3" id="KW-1185">Reference proteome</keyword>
<dbReference type="Proteomes" id="UP000285146">
    <property type="component" value="Unassembled WGS sequence"/>
</dbReference>
<dbReference type="EMBL" id="LKEB01000031">
    <property type="protein sequence ID" value="ROW09248.1"/>
    <property type="molecule type" value="Genomic_DNA"/>
</dbReference>
<feature type="compositionally biased region" description="Pro residues" evidence="1">
    <location>
        <begin position="225"/>
        <end position="236"/>
    </location>
</feature>
<proteinExistence type="predicted"/>
<organism evidence="2 3">
    <name type="scientific">Cytospora leucostoma</name>
    <dbReference type="NCBI Taxonomy" id="1230097"/>
    <lineage>
        <taxon>Eukaryota</taxon>
        <taxon>Fungi</taxon>
        <taxon>Dikarya</taxon>
        <taxon>Ascomycota</taxon>
        <taxon>Pezizomycotina</taxon>
        <taxon>Sordariomycetes</taxon>
        <taxon>Sordariomycetidae</taxon>
        <taxon>Diaporthales</taxon>
        <taxon>Cytosporaceae</taxon>
        <taxon>Cytospora</taxon>
    </lineage>
</organism>
<dbReference type="OrthoDB" id="5240210at2759"/>
<sequence length="446" mass="49539">MRNQGKFHFNQMAATVRELVRQEFGLIIQMGCVFPCQGDPYFPVLFPPPETPVACLWVYSNDVYAKEWDGAHFEGLGQKTIVVQQIHEVPAAQVDSDTFRYVKGLVKNKWLSRFQDYEAFQQAVSLPRRNNEDKAWLETIKSSHERGFERIISVIVHLVGVPASCNVCKDKAEAVWKHNCMVLPQEAEDMHALQEFVGWQCSNCLAHPRWRTACMINVPGYNPEDPPCPDRSPSPYNPSQRDYPAAPPAAPPSEEGSRTGHSIPDTDTSPEDHPTPPPSNTQSHEASRDNAPAPDIPVPPQKSHQSDASTGGTGAPATGIFENSSSAASLDSGLLAETFALFASIYDLGENEKTAVCDFMVANLDARDILARMGYHRDDQRRCEAMAVDPSSVEVSRTLSRLKSKTSRLLGEIILASDDTQKEVYRIMVANLMLMEAIKRITIREA</sequence>
<comment type="caution">
    <text evidence="2">The sequence shown here is derived from an EMBL/GenBank/DDBJ whole genome shotgun (WGS) entry which is preliminary data.</text>
</comment>
<dbReference type="STRING" id="1230097.A0A423X082"/>
<accession>A0A423X082</accession>
<name>A0A423X082_9PEZI</name>
<gene>
    <name evidence="2" type="ORF">VPNG_05900</name>
</gene>
<evidence type="ECO:0000313" key="3">
    <source>
        <dbReference type="Proteomes" id="UP000285146"/>
    </source>
</evidence>
<dbReference type="InParanoid" id="A0A423X082"/>
<dbReference type="AlphaFoldDB" id="A0A423X082"/>
<reference evidence="2 3" key="1">
    <citation type="submission" date="2015-09" db="EMBL/GenBank/DDBJ databases">
        <title>Host preference determinants of Valsa canker pathogens revealed by comparative genomics.</title>
        <authorList>
            <person name="Yin Z."/>
            <person name="Huang L."/>
        </authorList>
    </citation>
    <scope>NUCLEOTIDE SEQUENCE [LARGE SCALE GENOMIC DNA]</scope>
    <source>
        <strain evidence="2 3">SXYLt</strain>
    </source>
</reference>
<evidence type="ECO:0000256" key="1">
    <source>
        <dbReference type="SAM" id="MobiDB-lite"/>
    </source>
</evidence>
<evidence type="ECO:0000313" key="2">
    <source>
        <dbReference type="EMBL" id="ROW09248.1"/>
    </source>
</evidence>
<protein>
    <submittedName>
        <fullName evidence="2">Uncharacterized protein</fullName>
    </submittedName>
</protein>